<dbReference type="EMBL" id="CM039177">
    <property type="protein sequence ID" value="KAH9699129.1"/>
    <property type="molecule type" value="Genomic_DNA"/>
</dbReference>
<proteinExistence type="predicted"/>
<gene>
    <name evidence="1" type="ORF">KPL71_024225</name>
</gene>
<name>A0ACB8IPY0_CITSI</name>
<keyword evidence="2" id="KW-1185">Reference proteome</keyword>
<evidence type="ECO:0000313" key="1">
    <source>
        <dbReference type="EMBL" id="KAH9699129.1"/>
    </source>
</evidence>
<accession>A0ACB8IPY0</accession>
<sequence>MSVLSMAILIYLDYKRAHERNPKRVLNLIIKLEGLWVKLGQYLCTRANVLPEAYISLLKQLQDSLPPRPVQEVSQTIERELGESMGDMFMDFVETPLATASQLLLNRKPTAQMLKNALVETAEEDHHMAGNPDLEGRMGTRMIGRQPLIFDHATQFFTVNDSRFGELVDG</sequence>
<reference evidence="2" key="1">
    <citation type="journal article" date="2023" name="Hortic. Res.">
        <title>A chromosome-level phased genome enabling allele-level studies in sweet orange: a case study on citrus Huanglongbing tolerance.</title>
        <authorList>
            <person name="Wu B."/>
            <person name="Yu Q."/>
            <person name="Deng Z."/>
            <person name="Duan Y."/>
            <person name="Luo F."/>
            <person name="Gmitter F. Jr."/>
        </authorList>
    </citation>
    <scope>NUCLEOTIDE SEQUENCE [LARGE SCALE GENOMIC DNA]</scope>
    <source>
        <strain evidence="2">cv. Valencia</strain>
    </source>
</reference>
<organism evidence="1 2">
    <name type="scientific">Citrus sinensis</name>
    <name type="common">Sweet orange</name>
    <name type="synonym">Citrus aurantium var. sinensis</name>
    <dbReference type="NCBI Taxonomy" id="2711"/>
    <lineage>
        <taxon>Eukaryota</taxon>
        <taxon>Viridiplantae</taxon>
        <taxon>Streptophyta</taxon>
        <taxon>Embryophyta</taxon>
        <taxon>Tracheophyta</taxon>
        <taxon>Spermatophyta</taxon>
        <taxon>Magnoliopsida</taxon>
        <taxon>eudicotyledons</taxon>
        <taxon>Gunneridae</taxon>
        <taxon>Pentapetalae</taxon>
        <taxon>rosids</taxon>
        <taxon>malvids</taxon>
        <taxon>Sapindales</taxon>
        <taxon>Rutaceae</taxon>
        <taxon>Aurantioideae</taxon>
        <taxon>Citrus</taxon>
    </lineage>
</organism>
<evidence type="ECO:0000313" key="2">
    <source>
        <dbReference type="Proteomes" id="UP000829398"/>
    </source>
</evidence>
<protein>
    <submittedName>
        <fullName evidence="1">Uncharacterized protein</fullName>
    </submittedName>
</protein>
<dbReference type="Proteomes" id="UP000829398">
    <property type="component" value="Chromosome 8"/>
</dbReference>
<comment type="caution">
    <text evidence="1">The sequence shown here is derived from an EMBL/GenBank/DDBJ whole genome shotgun (WGS) entry which is preliminary data.</text>
</comment>